<proteinExistence type="predicted"/>
<dbReference type="InterPro" id="IPR003607">
    <property type="entry name" value="HD/PDEase_dom"/>
</dbReference>
<dbReference type="RefSeq" id="WP_041899298.1">
    <property type="nucleotide sequence ID" value="NZ_CP010086.2"/>
</dbReference>
<dbReference type="Gene3D" id="3.30.70.270">
    <property type="match status" value="1"/>
</dbReference>
<dbReference type="CDD" id="cd01949">
    <property type="entry name" value="GGDEF"/>
    <property type="match status" value="1"/>
</dbReference>
<dbReference type="PANTHER" id="PTHR43155:SF2">
    <property type="entry name" value="CYCLIC DI-GMP PHOSPHODIESTERASE PA4108"/>
    <property type="match status" value="1"/>
</dbReference>
<dbReference type="KEGG" id="cbei:LF65_04673"/>
<keyword evidence="1" id="KW-0175">Coiled coil</keyword>
<dbReference type="InterPro" id="IPR000160">
    <property type="entry name" value="GGDEF_dom"/>
</dbReference>
<dbReference type="EMBL" id="CP010086">
    <property type="protein sequence ID" value="AJH01204.2"/>
    <property type="molecule type" value="Genomic_DNA"/>
</dbReference>
<keyword evidence="2" id="KW-0812">Transmembrane</keyword>
<feature type="domain" description="HD-GYP" evidence="5">
    <location>
        <begin position="396"/>
        <end position="582"/>
    </location>
</feature>
<dbReference type="PROSITE" id="PS50112">
    <property type="entry name" value="PAS"/>
    <property type="match status" value="1"/>
</dbReference>
<dbReference type="OrthoDB" id="9804747at2"/>
<dbReference type="SMART" id="SM00267">
    <property type="entry name" value="GGDEF"/>
    <property type="match status" value="1"/>
</dbReference>
<feature type="domain" description="GGDEF" evidence="4">
    <location>
        <begin position="275"/>
        <end position="405"/>
    </location>
</feature>
<dbReference type="PANTHER" id="PTHR43155">
    <property type="entry name" value="CYCLIC DI-GMP PHOSPHODIESTERASE PA4108-RELATED"/>
    <property type="match status" value="1"/>
</dbReference>
<dbReference type="InterPro" id="IPR006675">
    <property type="entry name" value="HDIG_dom"/>
</dbReference>
<protein>
    <submittedName>
        <fullName evidence="6">C-di-GMP phosphodiesterase</fullName>
    </submittedName>
</protein>
<name>A0A0B5QW61_CLOBE</name>
<dbReference type="Gene3D" id="3.30.450.20">
    <property type="entry name" value="PAS domain"/>
    <property type="match status" value="1"/>
</dbReference>
<dbReference type="Pfam" id="PF13487">
    <property type="entry name" value="HD_5"/>
    <property type="match status" value="1"/>
</dbReference>
<dbReference type="SMART" id="SM00091">
    <property type="entry name" value="PAS"/>
    <property type="match status" value="1"/>
</dbReference>
<keyword evidence="2" id="KW-1133">Transmembrane helix</keyword>
<dbReference type="Pfam" id="PF00990">
    <property type="entry name" value="GGDEF"/>
    <property type="match status" value="1"/>
</dbReference>
<dbReference type="NCBIfam" id="TIGR00254">
    <property type="entry name" value="GGDEF"/>
    <property type="match status" value="1"/>
</dbReference>
<gene>
    <name evidence="6" type="ORF">LF65_04673</name>
</gene>
<sequence>MLMLIKEKGLSRLSKNKYSFKYENIKICLIYAVIGLIWIFVSDAIIDLITNGQDNVLKISIYKGVLFIIVTTSILYVLINKFLKKICNTEQQLRNSYKELEIYVKQLSDYEDELKIQYEQIRKDEIQIKEIEEKSRAIIKAIPDILFTFDSNGVFIDTEAKDENILMLPKEEFIGKTISEVMPKEIAELAYENLRLVLETGKLHTFEYKLLGSYCEIRMVKCGEEHVLAALRDMTVKKELEERLEYLCYNDQLTGLYNRRYYEEELKRLDVKENYPLTIVLGDVNGLKLINDSFGHVVGDELIKKSAQIIKNGCRFHDVVIRLGGDEFVILLPKTDTYEAEKIVENINNLAKKEKIQGLDISISFGYETKCHEDEMIQEIFIKAEDYMYKRKLFESSNMRGKTIDTIINTLNEKNKREEQHSVRVANLCELMGKNIGVPKRKIQELKNARLLHDIGKIAIEENILDKPERLTEDEYNEIKRHPEIGYRILSTVNEMSEIAKYVLSHHEMWNGEGYPKGIKDIDIPFESRIISIVDAYDAMTSERPYRKALPEEFAIEELKRNSGIQFDPELVNVFIEKVLNK</sequence>
<dbReference type="InterPro" id="IPR037522">
    <property type="entry name" value="HD_GYP_dom"/>
</dbReference>
<dbReference type="PROSITE" id="PS51832">
    <property type="entry name" value="HD_GYP"/>
    <property type="match status" value="1"/>
</dbReference>
<dbReference type="InterPro" id="IPR043128">
    <property type="entry name" value="Rev_trsase/Diguanyl_cyclase"/>
</dbReference>
<dbReference type="NCBIfam" id="TIGR00277">
    <property type="entry name" value="HDIG"/>
    <property type="match status" value="1"/>
</dbReference>
<evidence type="ECO:0000259" key="5">
    <source>
        <dbReference type="PROSITE" id="PS51832"/>
    </source>
</evidence>
<dbReference type="NCBIfam" id="TIGR00229">
    <property type="entry name" value="sensory_box"/>
    <property type="match status" value="1"/>
</dbReference>
<organism evidence="6 7">
    <name type="scientific">Clostridium beijerinckii</name>
    <name type="common">Clostridium MP</name>
    <dbReference type="NCBI Taxonomy" id="1520"/>
    <lineage>
        <taxon>Bacteria</taxon>
        <taxon>Bacillati</taxon>
        <taxon>Bacillota</taxon>
        <taxon>Clostridia</taxon>
        <taxon>Eubacteriales</taxon>
        <taxon>Clostridiaceae</taxon>
        <taxon>Clostridium</taxon>
    </lineage>
</organism>
<dbReference type="SMART" id="SM00471">
    <property type="entry name" value="HDc"/>
    <property type="match status" value="1"/>
</dbReference>
<dbReference type="SUPFAM" id="SSF109604">
    <property type="entry name" value="HD-domain/PDEase-like"/>
    <property type="match status" value="1"/>
</dbReference>
<dbReference type="STRING" id="1520.LF65_04673"/>
<dbReference type="InterPro" id="IPR000014">
    <property type="entry name" value="PAS"/>
</dbReference>
<dbReference type="CDD" id="cd00130">
    <property type="entry name" value="PAS"/>
    <property type="match status" value="1"/>
</dbReference>
<dbReference type="SUPFAM" id="SSF55073">
    <property type="entry name" value="Nucleotide cyclase"/>
    <property type="match status" value="1"/>
</dbReference>
<dbReference type="InterPro" id="IPR013656">
    <property type="entry name" value="PAS_4"/>
</dbReference>
<keyword evidence="2" id="KW-0472">Membrane</keyword>
<evidence type="ECO:0000256" key="1">
    <source>
        <dbReference type="SAM" id="Coils"/>
    </source>
</evidence>
<feature type="transmembrane region" description="Helical" evidence="2">
    <location>
        <begin position="21"/>
        <end position="41"/>
    </location>
</feature>
<dbReference type="PROSITE" id="PS50887">
    <property type="entry name" value="GGDEF"/>
    <property type="match status" value="1"/>
</dbReference>
<evidence type="ECO:0000259" key="4">
    <source>
        <dbReference type="PROSITE" id="PS50887"/>
    </source>
</evidence>
<dbReference type="Gene3D" id="1.10.3210.10">
    <property type="entry name" value="Hypothetical protein af1432"/>
    <property type="match status" value="1"/>
</dbReference>
<accession>A0A0B5QW61</accession>
<feature type="coiled-coil region" evidence="1">
    <location>
        <begin position="93"/>
        <end position="134"/>
    </location>
</feature>
<feature type="domain" description="PAS" evidence="3">
    <location>
        <begin position="131"/>
        <end position="201"/>
    </location>
</feature>
<evidence type="ECO:0000313" key="6">
    <source>
        <dbReference type="EMBL" id="AJH01204.2"/>
    </source>
</evidence>
<dbReference type="CDD" id="cd00077">
    <property type="entry name" value="HDc"/>
    <property type="match status" value="1"/>
</dbReference>
<dbReference type="InterPro" id="IPR035965">
    <property type="entry name" value="PAS-like_dom_sf"/>
</dbReference>
<dbReference type="Proteomes" id="UP000031866">
    <property type="component" value="Chromosome"/>
</dbReference>
<evidence type="ECO:0000259" key="3">
    <source>
        <dbReference type="PROSITE" id="PS50112"/>
    </source>
</evidence>
<dbReference type="Pfam" id="PF08448">
    <property type="entry name" value="PAS_4"/>
    <property type="match status" value="1"/>
</dbReference>
<evidence type="ECO:0000256" key="2">
    <source>
        <dbReference type="SAM" id="Phobius"/>
    </source>
</evidence>
<feature type="transmembrane region" description="Helical" evidence="2">
    <location>
        <begin position="61"/>
        <end position="79"/>
    </location>
</feature>
<dbReference type="SUPFAM" id="SSF55785">
    <property type="entry name" value="PYP-like sensor domain (PAS domain)"/>
    <property type="match status" value="1"/>
</dbReference>
<dbReference type="InterPro" id="IPR029787">
    <property type="entry name" value="Nucleotide_cyclase"/>
</dbReference>
<reference evidence="7" key="1">
    <citation type="submission" date="2014-12" db="EMBL/GenBank/DDBJ databases">
        <title>Genome sequence of Clostridium beijerinckii strain 59B.</title>
        <authorList>
            <person name="Little G.T."/>
            <person name="Minton N.P."/>
        </authorList>
    </citation>
    <scope>NUCLEOTIDE SEQUENCE [LARGE SCALE GENOMIC DNA]</scope>
    <source>
        <strain evidence="7">59B</strain>
    </source>
</reference>
<dbReference type="AlphaFoldDB" id="A0A0B5QW61"/>
<evidence type="ECO:0000313" key="7">
    <source>
        <dbReference type="Proteomes" id="UP000031866"/>
    </source>
</evidence>